<dbReference type="Proteomes" id="UP000076722">
    <property type="component" value="Unassembled WGS sequence"/>
</dbReference>
<sequence>MASKKLHLTCMNYIQRDNVNKVRSQTCAALVGGRTRAFKDHSVQPPNVLEESLATFYSSRLYEASVSCHRTPLKDAA</sequence>
<organism evidence="1 2">
    <name type="scientific">Sistotremastrum niveocremeum HHB9708</name>
    <dbReference type="NCBI Taxonomy" id="1314777"/>
    <lineage>
        <taxon>Eukaryota</taxon>
        <taxon>Fungi</taxon>
        <taxon>Dikarya</taxon>
        <taxon>Basidiomycota</taxon>
        <taxon>Agaricomycotina</taxon>
        <taxon>Agaricomycetes</taxon>
        <taxon>Sistotremastrales</taxon>
        <taxon>Sistotremastraceae</taxon>
        <taxon>Sertulicium</taxon>
        <taxon>Sertulicium niveocremeum</taxon>
    </lineage>
</organism>
<proteinExistence type="predicted"/>
<dbReference type="EMBL" id="KV419394">
    <property type="protein sequence ID" value="KZS98745.1"/>
    <property type="molecule type" value="Genomic_DNA"/>
</dbReference>
<name>A0A165ABJ9_9AGAM</name>
<evidence type="ECO:0000313" key="1">
    <source>
        <dbReference type="EMBL" id="KZS98745.1"/>
    </source>
</evidence>
<keyword evidence="2" id="KW-1185">Reference proteome</keyword>
<gene>
    <name evidence="1" type="ORF">SISNIDRAFT_447536</name>
</gene>
<reference evidence="1 2" key="1">
    <citation type="journal article" date="2016" name="Mol. Biol. Evol.">
        <title>Comparative Genomics of Early-Diverging Mushroom-Forming Fungi Provides Insights into the Origins of Lignocellulose Decay Capabilities.</title>
        <authorList>
            <person name="Nagy L.G."/>
            <person name="Riley R."/>
            <person name="Tritt A."/>
            <person name="Adam C."/>
            <person name="Daum C."/>
            <person name="Floudas D."/>
            <person name="Sun H."/>
            <person name="Yadav J.S."/>
            <person name="Pangilinan J."/>
            <person name="Larsson K.H."/>
            <person name="Matsuura K."/>
            <person name="Barry K."/>
            <person name="Labutti K."/>
            <person name="Kuo R."/>
            <person name="Ohm R.A."/>
            <person name="Bhattacharya S.S."/>
            <person name="Shirouzu T."/>
            <person name="Yoshinaga Y."/>
            <person name="Martin F.M."/>
            <person name="Grigoriev I.V."/>
            <person name="Hibbett D.S."/>
        </authorList>
    </citation>
    <scope>NUCLEOTIDE SEQUENCE [LARGE SCALE GENOMIC DNA]</scope>
    <source>
        <strain evidence="1 2">HHB9708</strain>
    </source>
</reference>
<protein>
    <submittedName>
        <fullName evidence="1">Uncharacterized protein</fullName>
    </submittedName>
</protein>
<dbReference type="AlphaFoldDB" id="A0A165ABJ9"/>
<evidence type="ECO:0000313" key="2">
    <source>
        <dbReference type="Proteomes" id="UP000076722"/>
    </source>
</evidence>
<accession>A0A165ABJ9</accession>